<dbReference type="PANTHER" id="PTHR10429:SF0">
    <property type="entry name" value="DNA-3-METHYLADENINE GLYCOSYLASE"/>
    <property type="match status" value="1"/>
</dbReference>
<dbReference type="CDD" id="cd00540">
    <property type="entry name" value="AAG"/>
    <property type="match status" value="1"/>
</dbReference>
<evidence type="ECO:0000313" key="6">
    <source>
        <dbReference type="EMBL" id="KXA89917.1"/>
    </source>
</evidence>
<keyword evidence="4 5" id="KW-0234">DNA repair</keyword>
<protein>
    <recommendedName>
        <fullName evidence="5">Putative 3-methyladenine DNA glycosylase</fullName>
        <ecNumber evidence="5">3.2.2.-</ecNumber>
    </recommendedName>
</protein>
<dbReference type="InterPro" id="IPR036995">
    <property type="entry name" value="MPG_sf"/>
</dbReference>
<proteinExistence type="inferred from homology"/>
<dbReference type="EMBL" id="LHXJ01000060">
    <property type="protein sequence ID" value="KXA89917.1"/>
    <property type="molecule type" value="Genomic_DNA"/>
</dbReference>
<dbReference type="InterPro" id="IPR011034">
    <property type="entry name" value="Formyl_transferase-like_C_sf"/>
</dbReference>
<sequence length="190" mass="21564">MKLSREFYERDTAKVARELLGMTLYSKVSGDLTNGKIVETESYYGKEDPASRASKKRTKINEIMWGRGGLALVYMVHANWLFNVTTEIRGVPGAVLIRALEPTEGLDIMKERRNRENIPDLTSGPGKLTQALAISKEHHGLDLTDSEKISIADPEEKQDFKIKTSQRIGVTEDLDRKLRFYIADSRYVSR</sequence>
<evidence type="ECO:0000256" key="1">
    <source>
        <dbReference type="ARBA" id="ARBA00009232"/>
    </source>
</evidence>
<dbReference type="NCBIfam" id="TIGR00567">
    <property type="entry name" value="3mg"/>
    <property type="match status" value="1"/>
</dbReference>
<gene>
    <name evidence="6" type="ORF">AKJ57_04700</name>
</gene>
<dbReference type="FunFam" id="3.10.300.10:FF:000001">
    <property type="entry name" value="Putative 3-methyladenine DNA glycosylase"/>
    <property type="match status" value="1"/>
</dbReference>
<dbReference type="SUPFAM" id="SSF50486">
    <property type="entry name" value="FMT C-terminal domain-like"/>
    <property type="match status" value="1"/>
</dbReference>
<evidence type="ECO:0000256" key="2">
    <source>
        <dbReference type="ARBA" id="ARBA00022763"/>
    </source>
</evidence>
<dbReference type="Proteomes" id="UP000070163">
    <property type="component" value="Unassembled WGS sequence"/>
</dbReference>
<evidence type="ECO:0000256" key="4">
    <source>
        <dbReference type="ARBA" id="ARBA00023204"/>
    </source>
</evidence>
<dbReference type="Gene3D" id="3.10.300.10">
    <property type="entry name" value="Methylpurine-DNA glycosylase (MPG)"/>
    <property type="match status" value="1"/>
</dbReference>
<evidence type="ECO:0000256" key="3">
    <source>
        <dbReference type="ARBA" id="ARBA00022801"/>
    </source>
</evidence>
<comment type="caution">
    <text evidence="6">The sequence shown here is derived from an EMBL/GenBank/DDBJ whole genome shotgun (WGS) entry which is preliminary data.</text>
</comment>
<evidence type="ECO:0000256" key="5">
    <source>
        <dbReference type="HAMAP-Rule" id="MF_00527"/>
    </source>
</evidence>
<dbReference type="PANTHER" id="PTHR10429">
    <property type="entry name" value="DNA-3-METHYLADENINE GLYCOSYLASE"/>
    <property type="match status" value="1"/>
</dbReference>
<organism evidence="6 7">
    <name type="scientific">candidate division MSBL1 archaeon SCGC-AAA259A05</name>
    <dbReference type="NCBI Taxonomy" id="1698259"/>
    <lineage>
        <taxon>Archaea</taxon>
        <taxon>Methanobacteriati</taxon>
        <taxon>Methanobacteriota</taxon>
        <taxon>candidate division MSBL1</taxon>
    </lineage>
</organism>
<keyword evidence="3 5" id="KW-0378">Hydrolase</keyword>
<dbReference type="Pfam" id="PF02245">
    <property type="entry name" value="Pur_DNA_glyco"/>
    <property type="match status" value="1"/>
</dbReference>
<dbReference type="PATRIC" id="fig|1698259.3.peg.1267"/>
<comment type="similarity">
    <text evidence="1 5">Belongs to the DNA glycosylase MPG family.</text>
</comment>
<reference evidence="6 7" key="1">
    <citation type="journal article" date="2016" name="Sci. Rep.">
        <title>Metabolic traits of an uncultured archaeal lineage -MSBL1- from brine pools of the Red Sea.</title>
        <authorList>
            <person name="Mwirichia R."/>
            <person name="Alam I."/>
            <person name="Rashid M."/>
            <person name="Vinu M."/>
            <person name="Ba-Alawi W."/>
            <person name="Anthony Kamau A."/>
            <person name="Kamanda Ngugi D."/>
            <person name="Goker M."/>
            <person name="Klenk H.P."/>
            <person name="Bajic V."/>
            <person name="Stingl U."/>
        </authorList>
    </citation>
    <scope>NUCLEOTIDE SEQUENCE [LARGE SCALE GENOMIC DNA]</scope>
    <source>
        <strain evidence="6">SCGC-AAA259A05</strain>
    </source>
</reference>
<dbReference type="AlphaFoldDB" id="A0A133U6W3"/>
<dbReference type="HAMAP" id="MF_00527">
    <property type="entry name" value="3MGH"/>
    <property type="match status" value="1"/>
</dbReference>
<evidence type="ECO:0000313" key="7">
    <source>
        <dbReference type="Proteomes" id="UP000070163"/>
    </source>
</evidence>
<dbReference type="GO" id="GO:0003905">
    <property type="term" value="F:alkylbase DNA N-glycosylase activity"/>
    <property type="evidence" value="ECO:0007669"/>
    <property type="project" value="InterPro"/>
</dbReference>
<dbReference type="InterPro" id="IPR003180">
    <property type="entry name" value="MPG"/>
</dbReference>
<keyword evidence="2 5" id="KW-0227">DNA damage</keyword>
<dbReference type="EC" id="3.2.2.-" evidence="5"/>
<dbReference type="GO" id="GO:0003677">
    <property type="term" value="F:DNA binding"/>
    <property type="evidence" value="ECO:0007669"/>
    <property type="project" value="InterPro"/>
</dbReference>
<keyword evidence="7" id="KW-1185">Reference proteome</keyword>
<accession>A0A133U6W3</accession>
<name>A0A133U6W3_9EURY</name>
<dbReference type="GO" id="GO:0006284">
    <property type="term" value="P:base-excision repair"/>
    <property type="evidence" value="ECO:0007669"/>
    <property type="project" value="InterPro"/>
</dbReference>